<dbReference type="AlphaFoldDB" id="A0A7W6BX86"/>
<organism evidence="1 2">
    <name type="scientific">Aureimonas phyllosphaerae</name>
    <dbReference type="NCBI Taxonomy" id="1166078"/>
    <lineage>
        <taxon>Bacteria</taxon>
        <taxon>Pseudomonadati</taxon>
        <taxon>Pseudomonadota</taxon>
        <taxon>Alphaproteobacteria</taxon>
        <taxon>Hyphomicrobiales</taxon>
        <taxon>Aurantimonadaceae</taxon>
        <taxon>Aureimonas</taxon>
    </lineage>
</organism>
<name>A0A7W6BX86_9HYPH</name>
<evidence type="ECO:0000313" key="2">
    <source>
        <dbReference type="Proteomes" id="UP000531216"/>
    </source>
</evidence>
<dbReference type="OrthoDB" id="7917257at2"/>
<accession>A0A7W6BX86</accession>
<gene>
    <name evidence="1" type="ORF">GGR05_004230</name>
</gene>
<evidence type="ECO:0000313" key="1">
    <source>
        <dbReference type="EMBL" id="MBB3938060.1"/>
    </source>
</evidence>
<dbReference type="RefSeq" id="WP_139224720.1">
    <property type="nucleotide sequence ID" value="NZ_FOOA01000026.1"/>
</dbReference>
<dbReference type="Proteomes" id="UP000531216">
    <property type="component" value="Unassembled WGS sequence"/>
</dbReference>
<reference evidence="1 2" key="1">
    <citation type="submission" date="2020-08" db="EMBL/GenBank/DDBJ databases">
        <title>Genomic Encyclopedia of Type Strains, Phase IV (KMG-IV): sequencing the most valuable type-strain genomes for metagenomic binning, comparative biology and taxonomic classification.</title>
        <authorList>
            <person name="Goeker M."/>
        </authorList>
    </citation>
    <scope>NUCLEOTIDE SEQUENCE [LARGE SCALE GENOMIC DNA]</scope>
    <source>
        <strain evidence="1 2">DSM 25024</strain>
    </source>
</reference>
<proteinExistence type="predicted"/>
<dbReference type="EMBL" id="JACIDO010000016">
    <property type="protein sequence ID" value="MBB3938060.1"/>
    <property type="molecule type" value="Genomic_DNA"/>
</dbReference>
<keyword evidence="2" id="KW-1185">Reference proteome</keyword>
<protein>
    <submittedName>
        <fullName evidence="1">Uncharacterized protein</fullName>
    </submittedName>
</protein>
<comment type="caution">
    <text evidence="1">The sequence shown here is derived from an EMBL/GenBank/DDBJ whole genome shotgun (WGS) entry which is preliminary data.</text>
</comment>
<sequence>MSRIDPQLTQRGFAAERSFRDWLDASVVPHLYVEQSPVTVPAPLRGQIKRPDYLVGLPGVGLVAFDVKSKELFNGTFLFDLDEVRRLETFARLFHLTVIFACLPPYGGDRAYWVRLADLLALPVEKRGLTPVVALPLAQAVPVDLTQPFHAALVQLIALA</sequence>